<proteinExistence type="predicted"/>
<dbReference type="RefSeq" id="WP_202237021.1">
    <property type="nucleotide sequence ID" value="NZ_AP018365.1"/>
</dbReference>
<evidence type="ECO:0000313" key="1">
    <source>
        <dbReference type="EMBL" id="BBB01072.1"/>
    </source>
</evidence>
<dbReference type="EMBL" id="AP018365">
    <property type="protein sequence ID" value="BBB01072.1"/>
    <property type="molecule type" value="Genomic_DNA"/>
</dbReference>
<gene>
    <name evidence="1" type="ORF">RVR_8315</name>
</gene>
<dbReference type="KEGG" id="arev:RVR_8315"/>
<organism evidence="1 2">
    <name type="scientific">Actinacidiphila reveromycinica</name>
    <dbReference type="NCBI Taxonomy" id="659352"/>
    <lineage>
        <taxon>Bacteria</taxon>
        <taxon>Bacillati</taxon>
        <taxon>Actinomycetota</taxon>
        <taxon>Actinomycetes</taxon>
        <taxon>Kitasatosporales</taxon>
        <taxon>Streptomycetaceae</taxon>
        <taxon>Actinacidiphila</taxon>
    </lineage>
</organism>
<sequence length="156" mass="16166">MAWFSTVPVVLDALAAEFKSALSTAGGFDGVVVFDGPTVTEGAPTEAVTVGYHDDEVTSVDGEDTREGLSTQRSRERYTVNCAAAVLTGSGDIRAARARAYDILNVLGSALAVNPTLGQSAMSVQPGSMTLTQTQDTDGAVAVVMFGVDVDAFTRL</sequence>
<name>A0A7U3UYR5_9ACTN</name>
<evidence type="ECO:0000313" key="2">
    <source>
        <dbReference type="Proteomes" id="UP000595703"/>
    </source>
</evidence>
<reference evidence="1 2" key="4">
    <citation type="journal article" date="2020" name="Sci. Rep.">
        <title>beta-carboline chemical signals induce reveromycin production through a LuxR family regulator in Streptomyces sp. SN-593.</title>
        <authorList>
            <person name="Panthee S."/>
            <person name="Kito N."/>
            <person name="Hayashi T."/>
            <person name="Shimizu T."/>
            <person name="Ishikawa J."/>
            <person name="Hamamoto H."/>
            <person name="Osada H."/>
            <person name="Takahashi S."/>
        </authorList>
    </citation>
    <scope>NUCLEOTIDE SEQUENCE [LARGE SCALE GENOMIC DNA]</scope>
    <source>
        <strain evidence="1 2">SN-593</strain>
    </source>
</reference>
<dbReference type="AlphaFoldDB" id="A0A7U3UYR5"/>
<reference evidence="1 2" key="2">
    <citation type="journal article" date="2011" name="J. Antibiot.">
        <title>Furaquinocins I and J: novel polyketide isoprenoid hybrid compounds from Streptomyces reveromyceticus SN-593.</title>
        <authorList>
            <person name="Panthee S."/>
            <person name="Takahashi S."/>
            <person name="Takagi H."/>
            <person name="Nogawa T."/>
            <person name="Oowada E."/>
            <person name="Uramoto M."/>
            <person name="Osada H."/>
        </authorList>
    </citation>
    <scope>NUCLEOTIDE SEQUENCE [LARGE SCALE GENOMIC DNA]</scope>
    <source>
        <strain evidence="1 2">SN-593</strain>
    </source>
</reference>
<accession>A0A7U3UYR5</accession>
<protein>
    <submittedName>
        <fullName evidence="1">Uncharacterized protein</fullName>
    </submittedName>
</protein>
<keyword evidence="2" id="KW-1185">Reference proteome</keyword>
<reference evidence="1 2" key="1">
    <citation type="journal article" date="2010" name="J. Bacteriol.">
        <title>Biochemical characterization of a novel indole prenyltransferase from Streptomyces sp. SN-593.</title>
        <authorList>
            <person name="Takahashi S."/>
            <person name="Takagi H."/>
            <person name="Toyoda A."/>
            <person name="Uramoto M."/>
            <person name="Nogawa T."/>
            <person name="Ueki M."/>
            <person name="Sakaki Y."/>
            <person name="Osada H."/>
        </authorList>
    </citation>
    <scope>NUCLEOTIDE SEQUENCE [LARGE SCALE GENOMIC DNA]</scope>
    <source>
        <strain evidence="1 2">SN-593</strain>
    </source>
</reference>
<reference evidence="1 2" key="3">
    <citation type="journal article" date="2011" name="Nat. Chem. Biol.">
        <title>Reveromycin A biosynthesis uses RevG and RevJ for stereospecific spiroacetal formation.</title>
        <authorList>
            <person name="Takahashi S."/>
            <person name="Toyoda A."/>
            <person name="Sekiyama Y."/>
            <person name="Takagi H."/>
            <person name="Nogawa T."/>
            <person name="Uramoto M."/>
            <person name="Suzuki R."/>
            <person name="Koshino H."/>
            <person name="Kumano T."/>
            <person name="Panthee S."/>
            <person name="Dairi T."/>
            <person name="Ishikawa J."/>
            <person name="Ikeda H."/>
            <person name="Sakaki Y."/>
            <person name="Osada H."/>
        </authorList>
    </citation>
    <scope>NUCLEOTIDE SEQUENCE [LARGE SCALE GENOMIC DNA]</scope>
    <source>
        <strain evidence="1 2">SN-593</strain>
    </source>
</reference>
<dbReference type="Proteomes" id="UP000595703">
    <property type="component" value="Chromosome"/>
</dbReference>